<dbReference type="Pfam" id="PF00296">
    <property type="entry name" value="Bac_luciferase"/>
    <property type="match status" value="1"/>
</dbReference>
<sequence>MSEHASDGAGTVEFGVFDWMDAAPGRDTARVYEERLALARRADVRGIGRYHVAEHHGTPLGLVSSPAVWLAAVARETERIRLVPTTFIVPFYDPLRLVQEIGMLDQLSGGRLELGVGKGSSPIEAAMFGWDREEVAERYAAAAPAIMAALETGVFTPPGGGADVELFIRPRRVPPFWYPTSNPASIAQAAARGQHTIFGFAFRSPSLAVIREHRDVYFAERERVERDLGVADGAPRFGILRHVLVAETDAEAFALAEAAFAEHYASFAHLWRRAGAAGYDETPDLRDLVDRHLMFVGSAESVRDQVVHAVEETGVNYLAGAFAWGGLPAEHALRSLDLFADHVIPAVGGRAPAGA</sequence>
<dbReference type="PANTHER" id="PTHR30137">
    <property type="entry name" value="LUCIFERASE-LIKE MONOOXYGENASE"/>
    <property type="match status" value="1"/>
</dbReference>
<name>A0A917IEV5_9MICO</name>
<proteinExistence type="predicted"/>
<dbReference type="GO" id="GO:0016705">
    <property type="term" value="F:oxidoreductase activity, acting on paired donors, with incorporation or reduction of molecular oxygen"/>
    <property type="evidence" value="ECO:0007669"/>
    <property type="project" value="InterPro"/>
</dbReference>
<accession>A0A917IEV5</accession>
<protein>
    <recommendedName>
        <fullName evidence="1">Luciferase-like domain-containing protein</fullName>
    </recommendedName>
</protein>
<dbReference type="GO" id="GO:0005829">
    <property type="term" value="C:cytosol"/>
    <property type="evidence" value="ECO:0007669"/>
    <property type="project" value="TreeGrafter"/>
</dbReference>
<dbReference type="PANTHER" id="PTHR30137:SF6">
    <property type="entry name" value="LUCIFERASE-LIKE MONOOXYGENASE"/>
    <property type="match status" value="1"/>
</dbReference>
<dbReference type="EMBL" id="BMJY01000002">
    <property type="protein sequence ID" value="GGH36898.1"/>
    <property type="molecule type" value="Genomic_DNA"/>
</dbReference>
<reference evidence="2" key="2">
    <citation type="submission" date="2020-09" db="EMBL/GenBank/DDBJ databases">
        <authorList>
            <person name="Sun Q."/>
            <person name="Zhou Y."/>
        </authorList>
    </citation>
    <scope>NUCLEOTIDE SEQUENCE</scope>
    <source>
        <strain evidence="2">CGMCC 1.15794</strain>
    </source>
</reference>
<evidence type="ECO:0000313" key="3">
    <source>
        <dbReference type="Proteomes" id="UP000657592"/>
    </source>
</evidence>
<dbReference type="SUPFAM" id="SSF51679">
    <property type="entry name" value="Bacterial luciferase-like"/>
    <property type="match status" value="1"/>
</dbReference>
<comment type="caution">
    <text evidence="2">The sequence shown here is derived from an EMBL/GenBank/DDBJ whole genome shotgun (WGS) entry which is preliminary data.</text>
</comment>
<evidence type="ECO:0000259" key="1">
    <source>
        <dbReference type="Pfam" id="PF00296"/>
    </source>
</evidence>
<feature type="domain" description="Luciferase-like" evidence="1">
    <location>
        <begin position="13"/>
        <end position="316"/>
    </location>
</feature>
<dbReference type="RefSeq" id="WP_188754807.1">
    <property type="nucleotide sequence ID" value="NZ_BMJY01000002.1"/>
</dbReference>
<dbReference type="Proteomes" id="UP000657592">
    <property type="component" value="Unassembled WGS sequence"/>
</dbReference>
<evidence type="ECO:0000313" key="2">
    <source>
        <dbReference type="EMBL" id="GGH36898.1"/>
    </source>
</evidence>
<dbReference type="InterPro" id="IPR011251">
    <property type="entry name" value="Luciferase-like_dom"/>
</dbReference>
<dbReference type="Gene3D" id="3.20.20.30">
    <property type="entry name" value="Luciferase-like domain"/>
    <property type="match status" value="1"/>
</dbReference>
<organism evidence="2 3">
    <name type="scientific">Microbacterium album</name>
    <dbReference type="NCBI Taxonomy" id="2053191"/>
    <lineage>
        <taxon>Bacteria</taxon>
        <taxon>Bacillati</taxon>
        <taxon>Actinomycetota</taxon>
        <taxon>Actinomycetes</taxon>
        <taxon>Micrococcales</taxon>
        <taxon>Microbacteriaceae</taxon>
        <taxon>Microbacterium</taxon>
    </lineage>
</organism>
<keyword evidence="3" id="KW-1185">Reference proteome</keyword>
<dbReference type="AlphaFoldDB" id="A0A917IEV5"/>
<reference evidence="2" key="1">
    <citation type="journal article" date="2014" name="Int. J. Syst. Evol. Microbiol.">
        <title>Complete genome sequence of Corynebacterium casei LMG S-19264T (=DSM 44701T), isolated from a smear-ripened cheese.</title>
        <authorList>
            <consortium name="US DOE Joint Genome Institute (JGI-PGF)"/>
            <person name="Walter F."/>
            <person name="Albersmeier A."/>
            <person name="Kalinowski J."/>
            <person name="Ruckert C."/>
        </authorList>
    </citation>
    <scope>NUCLEOTIDE SEQUENCE</scope>
    <source>
        <strain evidence="2">CGMCC 1.15794</strain>
    </source>
</reference>
<dbReference type="InterPro" id="IPR050766">
    <property type="entry name" value="Bact_Lucif_Oxidored"/>
</dbReference>
<dbReference type="InterPro" id="IPR036661">
    <property type="entry name" value="Luciferase-like_sf"/>
</dbReference>
<gene>
    <name evidence="2" type="ORF">GCM10010921_06350</name>
</gene>